<sequence length="85" mass="9702">MTTTKQYPYYQFAPDKYEGRYWNANGYATAVVASIGQEGAWSAYIGGGPPEREEECLAFVVKWGCKLDEPTARHFFPEIDLPYRP</sequence>
<gene>
    <name evidence="1" type="ORF">LCGC14_1003090</name>
</gene>
<protein>
    <submittedName>
        <fullName evidence="1">Uncharacterized protein</fullName>
    </submittedName>
</protein>
<comment type="caution">
    <text evidence="1">The sequence shown here is derived from an EMBL/GenBank/DDBJ whole genome shotgun (WGS) entry which is preliminary data.</text>
</comment>
<proteinExistence type="predicted"/>
<dbReference type="AlphaFoldDB" id="A0A0F9N782"/>
<dbReference type="EMBL" id="LAZR01003888">
    <property type="protein sequence ID" value="KKN13759.1"/>
    <property type="molecule type" value="Genomic_DNA"/>
</dbReference>
<reference evidence="1" key="1">
    <citation type="journal article" date="2015" name="Nature">
        <title>Complex archaea that bridge the gap between prokaryotes and eukaryotes.</title>
        <authorList>
            <person name="Spang A."/>
            <person name="Saw J.H."/>
            <person name="Jorgensen S.L."/>
            <person name="Zaremba-Niedzwiedzka K."/>
            <person name="Martijn J."/>
            <person name="Lind A.E."/>
            <person name="van Eijk R."/>
            <person name="Schleper C."/>
            <person name="Guy L."/>
            <person name="Ettema T.J."/>
        </authorList>
    </citation>
    <scope>NUCLEOTIDE SEQUENCE</scope>
</reference>
<organism evidence="1">
    <name type="scientific">marine sediment metagenome</name>
    <dbReference type="NCBI Taxonomy" id="412755"/>
    <lineage>
        <taxon>unclassified sequences</taxon>
        <taxon>metagenomes</taxon>
        <taxon>ecological metagenomes</taxon>
    </lineage>
</organism>
<accession>A0A0F9N782</accession>
<evidence type="ECO:0000313" key="1">
    <source>
        <dbReference type="EMBL" id="KKN13759.1"/>
    </source>
</evidence>
<name>A0A0F9N782_9ZZZZ</name>